<keyword evidence="6 7" id="KW-0862">Zinc</keyword>
<evidence type="ECO:0000313" key="9">
    <source>
        <dbReference type="Proteomes" id="UP001500067"/>
    </source>
</evidence>
<dbReference type="RefSeq" id="WP_345080593.1">
    <property type="nucleotide sequence ID" value="NZ_BAABFA010000009.1"/>
</dbReference>
<dbReference type="InterPro" id="IPR002036">
    <property type="entry name" value="YbeY"/>
</dbReference>
<evidence type="ECO:0000256" key="1">
    <source>
        <dbReference type="ARBA" id="ARBA00010875"/>
    </source>
</evidence>
<protein>
    <recommendedName>
        <fullName evidence="7">Endoribonuclease YbeY</fullName>
        <ecNumber evidence="7">3.1.-.-</ecNumber>
    </recommendedName>
</protein>
<accession>A0ABP8NEU2</accession>
<dbReference type="EC" id="3.1.-.-" evidence="7"/>
<evidence type="ECO:0000256" key="5">
    <source>
        <dbReference type="ARBA" id="ARBA00022801"/>
    </source>
</evidence>
<dbReference type="NCBIfam" id="TIGR00043">
    <property type="entry name" value="rRNA maturation RNase YbeY"/>
    <property type="match status" value="1"/>
</dbReference>
<dbReference type="Pfam" id="PF02130">
    <property type="entry name" value="YbeY"/>
    <property type="match status" value="1"/>
</dbReference>
<comment type="cofactor">
    <cofactor evidence="7">
        <name>Zn(2+)</name>
        <dbReference type="ChEBI" id="CHEBI:29105"/>
    </cofactor>
    <text evidence="7">Binds 1 zinc ion.</text>
</comment>
<comment type="caution">
    <text evidence="8">The sequence shown here is derived from an EMBL/GenBank/DDBJ whole genome shotgun (WGS) entry which is preliminary data.</text>
</comment>
<comment type="function">
    <text evidence="7">Single strand-specific metallo-endoribonuclease involved in late-stage 70S ribosome quality control and in maturation of the 3' terminus of the 16S rRNA.</text>
</comment>
<keyword evidence="5 7" id="KW-0378">Hydrolase</keyword>
<evidence type="ECO:0000256" key="2">
    <source>
        <dbReference type="ARBA" id="ARBA00022722"/>
    </source>
</evidence>
<keyword evidence="7" id="KW-0690">Ribosome biogenesis</keyword>
<evidence type="ECO:0000256" key="3">
    <source>
        <dbReference type="ARBA" id="ARBA00022723"/>
    </source>
</evidence>
<feature type="binding site" evidence="7">
    <location>
        <position position="110"/>
    </location>
    <ligand>
        <name>Zn(2+)</name>
        <dbReference type="ChEBI" id="CHEBI:29105"/>
        <note>catalytic</note>
    </ligand>
</feature>
<name>A0ABP8NEU2_9BACT</name>
<feature type="binding site" evidence="7">
    <location>
        <position position="114"/>
    </location>
    <ligand>
        <name>Zn(2+)</name>
        <dbReference type="ChEBI" id="CHEBI:29105"/>
        <note>catalytic</note>
    </ligand>
</feature>
<comment type="subcellular location">
    <subcellularLocation>
        <location evidence="7">Cytoplasm</location>
    </subcellularLocation>
</comment>
<proteinExistence type="inferred from homology"/>
<organism evidence="8 9">
    <name type="scientific">Nemorincola caseinilytica</name>
    <dbReference type="NCBI Taxonomy" id="2054315"/>
    <lineage>
        <taxon>Bacteria</taxon>
        <taxon>Pseudomonadati</taxon>
        <taxon>Bacteroidota</taxon>
        <taxon>Chitinophagia</taxon>
        <taxon>Chitinophagales</taxon>
        <taxon>Chitinophagaceae</taxon>
        <taxon>Nemorincola</taxon>
    </lineage>
</organism>
<gene>
    <name evidence="7" type="primary">ybeY</name>
    <name evidence="8" type="ORF">GCM10023093_13760</name>
</gene>
<keyword evidence="2 7" id="KW-0540">Nuclease</keyword>
<keyword evidence="4 7" id="KW-0255">Endonuclease</keyword>
<dbReference type="SUPFAM" id="SSF55486">
    <property type="entry name" value="Metalloproteases ('zincins'), catalytic domain"/>
    <property type="match status" value="1"/>
</dbReference>
<dbReference type="Gene3D" id="3.40.390.30">
    <property type="entry name" value="Metalloproteases ('zincins'), catalytic domain"/>
    <property type="match status" value="1"/>
</dbReference>
<dbReference type="EMBL" id="BAABFA010000009">
    <property type="protein sequence ID" value="GAA4464095.1"/>
    <property type="molecule type" value="Genomic_DNA"/>
</dbReference>
<feature type="binding site" evidence="7">
    <location>
        <position position="120"/>
    </location>
    <ligand>
        <name>Zn(2+)</name>
        <dbReference type="ChEBI" id="CHEBI:29105"/>
        <note>catalytic</note>
    </ligand>
</feature>
<dbReference type="Proteomes" id="UP001500067">
    <property type="component" value="Unassembled WGS sequence"/>
</dbReference>
<evidence type="ECO:0000256" key="6">
    <source>
        <dbReference type="ARBA" id="ARBA00022833"/>
    </source>
</evidence>
<evidence type="ECO:0000256" key="4">
    <source>
        <dbReference type="ARBA" id="ARBA00022759"/>
    </source>
</evidence>
<keyword evidence="7" id="KW-0698">rRNA processing</keyword>
<dbReference type="HAMAP" id="MF_00009">
    <property type="entry name" value="Endoribonucl_YbeY"/>
    <property type="match status" value="1"/>
</dbReference>
<evidence type="ECO:0000313" key="8">
    <source>
        <dbReference type="EMBL" id="GAA4464095.1"/>
    </source>
</evidence>
<keyword evidence="9" id="KW-1185">Reference proteome</keyword>
<reference evidence="9" key="1">
    <citation type="journal article" date="2019" name="Int. J. Syst. Evol. Microbiol.">
        <title>The Global Catalogue of Microorganisms (GCM) 10K type strain sequencing project: providing services to taxonomists for standard genome sequencing and annotation.</title>
        <authorList>
            <consortium name="The Broad Institute Genomics Platform"/>
            <consortium name="The Broad Institute Genome Sequencing Center for Infectious Disease"/>
            <person name="Wu L."/>
            <person name="Ma J."/>
        </authorList>
    </citation>
    <scope>NUCLEOTIDE SEQUENCE [LARGE SCALE GENOMIC DNA]</scope>
    <source>
        <strain evidence="9">JCM 32105</strain>
    </source>
</reference>
<keyword evidence="7" id="KW-0963">Cytoplasm</keyword>
<sequence length="146" mass="17005">MPAKFYEQDVRSGLKDKRKLSAFLDAVVARYRPDVKKAQLTYIFCSDEHLLQMNRQFLDHDTFTDIITFDLSEEDNKIIGEIYISTDRIADNAAKYKVPVADELHRVIFHGALHLCGFKDKKEADKKVMRQKEDECLAAYKKETDK</sequence>
<dbReference type="PANTHER" id="PTHR46986">
    <property type="entry name" value="ENDORIBONUCLEASE YBEY, CHLOROPLASTIC"/>
    <property type="match status" value="1"/>
</dbReference>
<dbReference type="PANTHER" id="PTHR46986:SF1">
    <property type="entry name" value="ENDORIBONUCLEASE YBEY, CHLOROPLASTIC"/>
    <property type="match status" value="1"/>
</dbReference>
<evidence type="ECO:0000256" key="7">
    <source>
        <dbReference type="HAMAP-Rule" id="MF_00009"/>
    </source>
</evidence>
<keyword evidence="3 7" id="KW-0479">Metal-binding</keyword>
<dbReference type="InterPro" id="IPR023091">
    <property type="entry name" value="MetalPrtase_cat_dom_sf_prd"/>
</dbReference>
<comment type="similarity">
    <text evidence="1 7">Belongs to the endoribonuclease YbeY family.</text>
</comment>